<name>A0A8S5MIZ6_9CAUD</name>
<dbReference type="EMBL" id="BK014913">
    <property type="protein sequence ID" value="DAD82203.1"/>
    <property type="molecule type" value="Genomic_DNA"/>
</dbReference>
<proteinExistence type="predicted"/>
<protein>
    <submittedName>
        <fullName evidence="1">Uncharacterized protein</fullName>
    </submittedName>
</protein>
<reference evidence="1" key="1">
    <citation type="journal article" date="2021" name="Proc. Natl. Acad. Sci. U.S.A.">
        <title>A Catalog of Tens of Thousands of Viruses from Human Metagenomes Reveals Hidden Associations with Chronic Diseases.</title>
        <authorList>
            <person name="Tisza M.J."/>
            <person name="Buck C.B."/>
        </authorList>
    </citation>
    <scope>NUCLEOTIDE SEQUENCE</scope>
    <source>
        <strain evidence="1">CtwQg18</strain>
    </source>
</reference>
<accession>A0A8S5MIZ6</accession>
<dbReference type="EMBL" id="BK014913">
    <property type="protein sequence ID" value="DAD82182.1"/>
    <property type="molecule type" value="Genomic_DNA"/>
</dbReference>
<sequence length="29" mass="3242">MCYSDACPGRLLGIEHLENASHRRSVNLV</sequence>
<organism evidence="1">
    <name type="scientific">Siphoviridae sp. ctwQg18</name>
    <dbReference type="NCBI Taxonomy" id="2826516"/>
    <lineage>
        <taxon>Viruses</taxon>
        <taxon>Duplodnaviria</taxon>
        <taxon>Heunggongvirae</taxon>
        <taxon>Uroviricota</taxon>
        <taxon>Caudoviricetes</taxon>
    </lineage>
</organism>
<evidence type="ECO:0000313" key="1">
    <source>
        <dbReference type="EMBL" id="DAD82182.1"/>
    </source>
</evidence>